<keyword evidence="1" id="KW-0472">Membrane</keyword>
<sequence>MEKSHNQLNEFPKEQVRSAIQNGIAEAELQINNKKKNVHIFKLKKRKRSSIILVSSICLLIVAASPTIASMAISITDWMKNINSNAVIRAFEDGIGQEIAQSDEYNGTNFTVLNAFVDDNQTVINFSFDINSGLDYDEALFSKFNVNLMNGREYAYYDDESRKLVGSYVSEEGIKSSLQNVDISVEDIFLYQNKRDPFELNWDEVEFKDMSESLEGVEKLEIQSVRIEGEELLIQYETKYLDEENTFEPPMLEMIHEGTLLKRTSVVGKELEKGSVPITLTYNLNGVSVQELDVFVTYSERVAKVDGSWKVSFDLDKTKADQATIVKELDDNIIYWTDKLHLEQLTITPTLISIKGKKNQIKNGIEIVGYDEISLRIGDQTYEGGYFPSNKSKFEFQFRIDQPLPPIIEDISLKLNDASVQTILYPDSPSLVLTNISNEKQTVTSNVADYPVEFTYHMIDGDVIIESSSSNLTYQGLQTYYIDQKDKRQFARKEDIGLFNKQINTVKETYFDYQDSSMELFIYSYSKLDKDRVEVMNLN</sequence>
<dbReference type="RefSeq" id="WP_305992101.1">
    <property type="nucleotide sequence ID" value="NZ_JAVAMP010000004.1"/>
</dbReference>
<evidence type="ECO:0000256" key="1">
    <source>
        <dbReference type="SAM" id="Phobius"/>
    </source>
</evidence>
<dbReference type="InterPro" id="IPR025436">
    <property type="entry name" value="DUF4179"/>
</dbReference>
<feature type="domain" description="DUF4179" evidence="2">
    <location>
        <begin position="44"/>
        <end position="127"/>
    </location>
</feature>
<name>A0ABT9IZP0_9BACL</name>
<protein>
    <submittedName>
        <fullName evidence="3">DUF4179 domain-containing protein</fullName>
    </submittedName>
</protein>
<proteinExistence type="predicted"/>
<keyword evidence="1" id="KW-0812">Transmembrane</keyword>
<evidence type="ECO:0000313" key="4">
    <source>
        <dbReference type="Proteomes" id="UP001231941"/>
    </source>
</evidence>
<accession>A0ABT9IZP0</accession>
<dbReference type="Proteomes" id="UP001231941">
    <property type="component" value="Unassembled WGS sequence"/>
</dbReference>
<gene>
    <name evidence="3" type="ORF">Q5Y73_11815</name>
</gene>
<dbReference type="Pfam" id="PF13786">
    <property type="entry name" value="DUF4179"/>
    <property type="match status" value="1"/>
</dbReference>
<comment type="caution">
    <text evidence="3">The sequence shown here is derived from an EMBL/GenBank/DDBJ whole genome shotgun (WGS) entry which is preliminary data.</text>
</comment>
<reference evidence="3 4" key="1">
    <citation type="submission" date="2023-08" db="EMBL/GenBank/DDBJ databases">
        <authorList>
            <person name="Park J.-S."/>
        </authorList>
    </citation>
    <scope>NUCLEOTIDE SEQUENCE [LARGE SCALE GENOMIC DNA]</scope>
    <source>
        <strain evidence="3 4">2205SS18-9</strain>
    </source>
</reference>
<feature type="transmembrane region" description="Helical" evidence="1">
    <location>
        <begin position="51"/>
        <end position="75"/>
    </location>
</feature>
<keyword evidence="1" id="KW-1133">Transmembrane helix</keyword>
<evidence type="ECO:0000259" key="2">
    <source>
        <dbReference type="Pfam" id="PF13786"/>
    </source>
</evidence>
<evidence type="ECO:0000313" key="3">
    <source>
        <dbReference type="EMBL" id="MDP5274797.1"/>
    </source>
</evidence>
<organism evidence="3 4">
    <name type="scientific">Chengkuizengella axinellae</name>
    <dbReference type="NCBI Taxonomy" id="3064388"/>
    <lineage>
        <taxon>Bacteria</taxon>
        <taxon>Bacillati</taxon>
        <taxon>Bacillota</taxon>
        <taxon>Bacilli</taxon>
        <taxon>Bacillales</taxon>
        <taxon>Paenibacillaceae</taxon>
        <taxon>Chengkuizengella</taxon>
    </lineage>
</organism>
<keyword evidence="4" id="KW-1185">Reference proteome</keyword>
<dbReference type="EMBL" id="JAVAMP010000004">
    <property type="protein sequence ID" value="MDP5274797.1"/>
    <property type="molecule type" value="Genomic_DNA"/>
</dbReference>